<organism evidence="1 2">
    <name type="scientific">Paraburkholderia dipogonis</name>
    <dbReference type="NCBI Taxonomy" id="1211383"/>
    <lineage>
        <taxon>Bacteria</taxon>
        <taxon>Pseudomonadati</taxon>
        <taxon>Pseudomonadota</taxon>
        <taxon>Betaproteobacteria</taxon>
        <taxon>Burkholderiales</taxon>
        <taxon>Burkholderiaceae</taxon>
        <taxon>Paraburkholderia</taxon>
    </lineage>
</organism>
<gene>
    <name evidence="1" type="ORF">PQR57_13640</name>
</gene>
<reference evidence="1 2" key="1">
    <citation type="journal article" date="2024" name="Chem. Sci.">
        <title>Discovery of megapolipeptins by genome mining of a Burkholderiales bacteria collection.</title>
        <authorList>
            <person name="Paulo B.S."/>
            <person name="Recchia M.J.J."/>
            <person name="Lee S."/>
            <person name="Fergusson C.H."/>
            <person name="Romanowski S.B."/>
            <person name="Hernandez A."/>
            <person name="Krull N."/>
            <person name="Liu D.Y."/>
            <person name="Cavanagh H."/>
            <person name="Bos A."/>
            <person name="Gray C.A."/>
            <person name="Murphy B.T."/>
            <person name="Linington R.G."/>
            <person name="Eustaquio A.S."/>
        </authorList>
    </citation>
    <scope>NUCLEOTIDE SEQUENCE [LARGE SCALE GENOMIC DNA]</scope>
    <source>
        <strain evidence="1 2">RL17-350-BIC-A</strain>
    </source>
</reference>
<evidence type="ECO:0000313" key="1">
    <source>
        <dbReference type="EMBL" id="MFM0002065.1"/>
    </source>
</evidence>
<comment type="caution">
    <text evidence="1">The sequence shown here is derived from an EMBL/GenBank/DDBJ whole genome shotgun (WGS) entry which is preliminary data.</text>
</comment>
<keyword evidence="2" id="KW-1185">Reference proteome</keyword>
<name>A0ABW9ANR6_9BURK</name>
<sequence length="148" mass="16215">MAQGLGTRFGRFVPVRFQGVQEGGVAIPLDKADEYVPIPCLAPCIGEGLEKCALLIVESFIEDWPICSEQSSESAQCDEKLVKHFGVGTVLNSNRVFDGFGDQWVRVGLEVCFCQRVAAERRIWTVHDYGRSLVADISVAARTVPLVA</sequence>
<dbReference type="EMBL" id="JAQQEZ010000008">
    <property type="protein sequence ID" value="MFM0002065.1"/>
    <property type="molecule type" value="Genomic_DNA"/>
</dbReference>
<protein>
    <submittedName>
        <fullName evidence="1">Uncharacterized protein</fullName>
    </submittedName>
</protein>
<accession>A0ABW9ANR6</accession>
<evidence type="ECO:0000313" key="2">
    <source>
        <dbReference type="Proteomes" id="UP001629230"/>
    </source>
</evidence>
<dbReference type="Proteomes" id="UP001629230">
    <property type="component" value="Unassembled WGS sequence"/>
</dbReference>
<proteinExistence type="predicted"/>